<dbReference type="EMBL" id="JARJCW010000107">
    <property type="protein sequence ID" value="KAJ7193507.1"/>
    <property type="molecule type" value="Genomic_DNA"/>
</dbReference>
<evidence type="ECO:0000256" key="1">
    <source>
        <dbReference type="SAM" id="MobiDB-lite"/>
    </source>
</evidence>
<evidence type="ECO:0000313" key="2">
    <source>
        <dbReference type="EMBL" id="KAJ7193507.1"/>
    </source>
</evidence>
<dbReference type="Proteomes" id="UP001219525">
    <property type="component" value="Unassembled WGS sequence"/>
</dbReference>
<protein>
    <submittedName>
        <fullName evidence="2">Uncharacterized protein</fullName>
    </submittedName>
</protein>
<name>A0AAD6XZ69_9AGAR</name>
<dbReference type="AlphaFoldDB" id="A0AAD6XZ69"/>
<feature type="region of interest" description="Disordered" evidence="1">
    <location>
        <begin position="244"/>
        <end position="267"/>
    </location>
</feature>
<reference evidence="2" key="1">
    <citation type="submission" date="2023-03" db="EMBL/GenBank/DDBJ databases">
        <title>Massive genome expansion in bonnet fungi (Mycena s.s.) driven by repeated elements and novel gene families across ecological guilds.</title>
        <authorList>
            <consortium name="Lawrence Berkeley National Laboratory"/>
            <person name="Harder C.B."/>
            <person name="Miyauchi S."/>
            <person name="Viragh M."/>
            <person name="Kuo A."/>
            <person name="Thoen E."/>
            <person name="Andreopoulos B."/>
            <person name="Lu D."/>
            <person name="Skrede I."/>
            <person name="Drula E."/>
            <person name="Henrissat B."/>
            <person name="Morin E."/>
            <person name="Kohler A."/>
            <person name="Barry K."/>
            <person name="LaButti K."/>
            <person name="Morin E."/>
            <person name="Salamov A."/>
            <person name="Lipzen A."/>
            <person name="Mereny Z."/>
            <person name="Hegedus B."/>
            <person name="Baldrian P."/>
            <person name="Stursova M."/>
            <person name="Weitz H."/>
            <person name="Taylor A."/>
            <person name="Grigoriev I.V."/>
            <person name="Nagy L.G."/>
            <person name="Martin F."/>
            <person name="Kauserud H."/>
        </authorList>
    </citation>
    <scope>NUCLEOTIDE SEQUENCE</scope>
    <source>
        <strain evidence="2">9144</strain>
    </source>
</reference>
<accession>A0AAD6XZ69</accession>
<gene>
    <name evidence="2" type="ORF">GGX14DRAFT_577135</name>
</gene>
<comment type="caution">
    <text evidence="2">The sequence shown here is derived from an EMBL/GenBank/DDBJ whole genome shotgun (WGS) entry which is preliminary data.</text>
</comment>
<proteinExistence type="predicted"/>
<evidence type="ECO:0000313" key="3">
    <source>
        <dbReference type="Proteomes" id="UP001219525"/>
    </source>
</evidence>
<feature type="compositionally biased region" description="Polar residues" evidence="1">
    <location>
        <begin position="332"/>
        <end position="348"/>
    </location>
</feature>
<feature type="region of interest" description="Disordered" evidence="1">
    <location>
        <begin position="284"/>
        <end position="373"/>
    </location>
</feature>
<keyword evidence="3" id="KW-1185">Reference proteome</keyword>
<organism evidence="2 3">
    <name type="scientific">Mycena pura</name>
    <dbReference type="NCBI Taxonomy" id="153505"/>
    <lineage>
        <taxon>Eukaryota</taxon>
        <taxon>Fungi</taxon>
        <taxon>Dikarya</taxon>
        <taxon>Basidiomycota</taxon>
        <taxon>Agaricomycotina</taxon>
        <taxon>Agaricomycetes</taxon>
        <taxon>Agaricomycetidae</taxon>
        <taxon>Agaricales</taxon>
        <taxon>Marasmiineae</taxon>
        <taxon>Mycenaceae</taxon>
        <taxon>Mycena</taxon>
    </lineage>
</organism>
<sequence>MQANFSSPYHRAQLALSSAYVAGPLFSVGNLHWKHLGKQNVLKEGKAAPANPDGPEAQDAVLVVVGNVANNNIALSPVGAWKSSYNKSLASAKYQFQILQPDTDAIFGADFLAAVATLKNVQKSIARDGQSKWLLMEDATSGTTIRFSWHVFEVIGPSTDTESLPILDWPIANYDRDALIEISQTHAVTPFTVFDPEHNRIPPERVHPRVKVGALVECHFSLVHYVINGVHQFNAECKQLTILRDPQPKPSSPYKWSSATPYKPPSDLHKRQIEAAKAFVPKAEDVTNSTPHVPSNPVAGPSNLAASDGGKRKLVDDSPDEDVREEKRAKTSSDTTLSSIEHANITNDAETDPGTKKDAAEENEVINEVEREL</sequence>